<accession>A0A0F9TL71</accession>
<dbReference type="EMBL" id="LAZR01000238">
    <property type="protein sequence ID" value="KKN80044.1"/>
    <property type="molecule type" value="Genomic_DNA"/>
</dbReference>
<proteinExistence type="predicted"/>
<sequence>MTKTNLCAEPEMGPLAFSTFVGARALWEVLALRLLREIPPKVFWTNVKTGVAQFRTLRAMWLGRMLTQSMRCPVSGKSLNLRIVTKEPA</sequence>
<dbReference type="AlphaFoldDB" id="A0A0F9TL71"/>
<gene>
    <name evidence="1" type="ORF">LCGC14_0334270</name>
</gene>
<evidence type="ECO:0000313" key="1">
    <source>
        <dbReference type="EMBL" id="KKN80044.1"/>
    </source>
</evidence>
<protein>
    <submittedName>
        <fullName evidence="1">Uncharacterized protein</fullName>
    </submittedName>
</protein>
<reference evidence="1" key="1">
    <citation type="journal article" date="2015" name="Nature">
        <title>Complex archaea that bridge the gap between prokaryotes and eukaryotes.</title>
        <authorList>
            <person name="Spang A."/>
            <person name="Saw J.H."/>
            <person name="Jorgensen S.L."/>
            <person name="Zaremba-Niedzwiedzka K."/>
            <person name="Martijn J."/>
            <person name="Lind A.E."/>
            <person name="van Eijk R."/>
            <person name="Schleper C."/>
            <person name="Guy L."/>
            <person name="Ettema T.J."/>
        </authorList>
    </citation>
    <scope>NUCLEOTIDE SEQUENCE</scope>
</reference>
<organism evidence="1">
    <name type="scientific">marine sediment metagenome</name>
    <dbReference type="NCBI Taxonomy" id="412755"/>
    <lineage>
        <taxon>unclassified sequences</taxon>
        <taxon>metagenomes</taxon>
        <taxon>ecological metagenomes</taxon>
    </lineage>
</organism>
<comment type="caution">
    <text evidence="1">The sequence shown here is derived from an EMBL/GenBank/DDBJ whole genome shotgun (WGS) entry which is preliminary data.</text>
</comment>
<name>A0A0F9TL71_9ZZZZ</name>